<evidence type="ECO:0000313" key="2">
    <source>
        <dbReference type="EMBL" id="RKF39205.1"/>
    </source>
</evidence>
<dbReference type="Proteomes" id="UP000286402">
    <property type="component" value="Unassembled WGS sequence"/>
</dbReference>
<dbReference type="AlphaFoldDB" id="A0A420G234"/>
<dbReference type="GO" id="GO:0016787">
    <property type="term" value="F:hydrolase activity"/>
    <property type="evidence" value="ECO:0007669"/>
    <property type="project" value="InterPro"/>
</dbReference>
<evidence type="ECO:0000259" key="1">
    <source>
        <dbReference type="Pfam" id="PF00149"/>
    </source>
</evidence>
<evidence type="ECO:0000313" key="3">
    <source>
        <dbReference type="Proteomes" id="UP000286402"/>
    </source>
</evidence>
<name>A0A420G234_9SPHI</name>
<reference evidence="2 3" key="1">
    <citation type="submission" date="2016-07" db="EMBL/GenBank/DDBJ databases">
        <title>Genome analysis of Sphingobacterium siyangense T12B17.</title>
        <authorList>
            <person name="Xu D."/>
            <person name="Su Y."/>
            <person name="Zheng S."/>
        </authorList>
    </citation>
    <scope>NUCLEOTIDE SEQUENCE [LARGE SCALE GENOMIC DNA]</scope>
    <source>
        <strain evidence="2 3">T12B17</strain>
    </source>
</reference>
<sequence length="381" mass="43614">MKIHLEAKHGGSYGIAVIWYLFVLLGAVQGVVAQSTLELGKFDGPYFFYENGDSSCIRVEHGQVLSEKSKHIKAFKVSTEDGKHHFEVWRHPIVAPTWSYRPSKKIVVLSDPHGDFESFYSILNAQKVIGLNYEWTFGSNQLVIIGDVFDRGKDVLPIFWLIYKLEYEAAKIGGQVHFLFGNHEEMVLRGNYKYTQEKYKALAEKVGRDYRDFWSVNTELGKWLQTKNTMEKIGDNLFVHAGLSAAMLDPQWSISAVNDSVRHHLFQQKEERQKSKAATFLFGSEGPLWYRGMVREEEKYLPLPQTELEKLMDVYGARRIFVGHTIFPEVSKFYAGKVYAVNVANEANRLKGHSRGVLLQGSKIIILYDDASKNKYLVSKL</sequence>
<dbReference type="EMBL" id="MCAQ01000005">
    <property type="protein sequence ID" value="RKF39205.1"/>
    <property type="molecule type" value="Genomic_DNA"/>
</dbReference>
<proteinExistence type="predicted"/>
<dbReference type="RefSeq" id="WP_120333668.1">
    <property type="nucleotide sequence ID" value="NZ_CP070350.1"/>
</dbReference>
<dbReference type="InterPro" id="IPR004843">
    <property type="entry name" value="Calcineurin-like_PHP"/>
</dbReference>
<keyword evidence="3" id="KW-1185">Reference proteome</keyword>
<accession>A0A420G234</accession>
<comment type="caution">
    <text evidence="2">The sequence shown here is derived from an EMBL/GenBank/DDBJ whole genome shotgun (WGS) entry which is preliminary data.</text>
</comment>
<dbReference type="Gene3D" id="3.60.21.10">
    <property type="match status" value="1"/>
</dbReference>
<dbReference type="SUPFAM" id="SSF56300">
    <property type="entry name" value="Metallo-dependent phosphatases"/>
    <property type="match status" value="1"/>
</dbReference>
<dbReference type="Pfam" id="PF00149">
    <property type="entry name" value="Metallophos"/>
    <property type="match status" value="1"/>
</dbReference>
<organism evidence="2 3">
    <name type="scientific">Sphingobacterium siyangense</name>
    <dbReference type="NCBI Taxonomy" id="459529"/>
    <lineage>
        <taxon>Bacteria</taxon>
        <taxon>Pseudomonadati</taxon>
        <taxon>Bacteroidota</taxon>
        <taxon>Sphingobacteriia</taxon>
        <taxon>Sphingobacteriales</taxon>
        <taxon>Sphingobacteriaceae</taxon>
        <taxon>Sphingobacterium</taxon>
    </lineage>
</organism>
<dbReference type="PANTHER" id="PTHR46546:SF4">
    <property type="entry name" value="SHEWANELLA-LIKE PROTEIN PHOSPHATASE 1"/>
    <property type="match status" value="1"/>
</dbReference>
<dbReference type="InterPro" id="IPR029052">
    <property type="entry name" value="Metallo-depent_PP-like"/>
</dbReference>
<feature type="domain" description="Calcineurin-like phosphoesterase" evidence="1">
    <location>
        <begin position="105"/>
        <end position="325"/>
    </location>
</feature>
<protein>
    <recommendedName>
        <fullName evidence="1">Calcineurin-like phosphoesterase domain-containing protein</fullName>
    </recommendedName>
</protein>
<dbReference type="PANTHER" id="PTHR46546">
    <property type="entry name" value="SHEWANELLA-LIKE PROTEIN PHOSPHATASE 1"/>
    <property type="match status" value="1"/>
</dbReference>
<gene>
    <name evidence="2" type="ORF">BCY89_25970</name>
</gene>